<keyword evidence="6 7" id="KW-0472">Membrane</keyword>
<dbReference type="PROSITE" id="PS50850">
    <property type="entry name" value="MFS"/>
    <property type="match status" value="1"/>
</dbReference>
<evidence type="ECO:0000256" key="1">
    <source>
        <dbReference type="ARBA" id="ARBA00004651"/>
    </source>
</evidence>
<feature type="domain" description="Major facilitator superfamily (MFS) profile" evidence="8">
    <location>
        <begin position="1"/>
        <end position="368"/>
    </location>
</feature>
<dbReference type="Proteomes" id="UP000232003">
    <property type="component" value="Plasmid pNFSY04"/>
</dbReference>
<feature type="transmembrane region" description="Helical" evidence="7">
    <location>
        <begin position="252"/>
        <end position="277"/>
    </location>
</feature>
<dbReference type="CDD" id="cd06173">
    <property type="entry name" value="MFS_MefA_like"/>
    <property type="match status" value="1"/>
</dbReference>
<evidence type="ECO:0000259" key="8">
    <source>
        <dbReference type="PROSITE" id="PS50850"/>
    </source>
</evidence>
<organism evidence="9 10">
    <name type="scientific">Nostoc flagelliforme CCNUN1</name>
    <dbReference type="NCBI Taxonomy" id="2038116"/>
    <lineage>
        <taxon>Bacteria</taxon>
        <taxon>Bacillati</taxon>
        <taxon>Cyanobacteriota</taxon>
        <taxon>Cyanophyceae</taxon>
        <taxon>Nostocales</taxon>
        <taxon>Nostocaceae</taxon>
        <taxon>Nostoc</taxon>
    </lineage>
</organism>
<proteinExistence type="predicted"/>
<geneLocation type="plasmid" evidence="10">
    <name>pnfsy04</name>
</geneLocation>
<keyword evidence="9" id="KW-0614">Plasmid</keyword>
<evidence type="ECO:0000256" key="2">
    <source>
        <dbReference type="ARBA" id="ARBA00022448"/>
    </source>
</evidence>
<name>A0A2K8T6S7_9NOSO</name>
<dbReference type="GO" id="GO:0022857">
    <property type="term" value="F:transmembrane transporter activity"/>
    <property type="evidence" value="ECO:0007669"/>
    <property type="project" value="InterPro"/>
</dbReference>
<dbReference type="PANTHER" id="PTHR43266">
    <property type="entry name" value="MACROLIDE-EFFLUX PROTEIN"/>
    <property type="match status" value="1"/>
</dbReference>
<feature type="transmembrane region" description="Helical" evidence="7">
    <location>
        <begin position="229"/>
        <end position="246"/>
    </location>
</feature>
<comment type="subcellular location">
    <subcellularLocation>
        <location evidence="1">Cell membrane</location>
        <topology evidence="1">Multi-pass membrane protein</topology>
    </subcellularLocation>
</comment>
<reference evidence="9 10" key="1">
    <citation type="submission" date="2017-11" db="EMBL/GenBank/DDBJ databases">
        <title>Complete genome of a free-living desiccation-tolerant cyanobacterium and its photosynthetic adaptation to extreme terrestrial habitat.</title>
        <authorList>
            <person name="Shang J."/>
        </authorList>
    </citation>
    <scope>NUCLEOTIDE SEQUENCE [LARGE SCALE GENOMIC DNA]</scope>
    <source>
        <strain evidence="9 10">CCNUN1</strain>
        <plasmid evidence="10">pnfsy04</plasmid>
    </source>
</reference>
<feature type="transmembrane region" description="Helical" evidence="7">
    <location>
        <begin position="289"/>
        <end position="312"/>
    </location>
</feature>
<dbReference type="EMBL" id="CP024789">
    <property type="protein sequence ID" value="AUB43293.1"/>
    <property type="molecule type" value="Genomic_DNA"/>
</dbReference>
<keyword evidence="5 7" id="KW-1133">Transmembrane helix</keyword>
<protein>
    <submittedName>
        <fullName evidence="9">MFS family permease</fullName>
    </submittedName>
</protein>
<keyword evidence="2" id="KW-0813">Transport</keyword>
<evidence type="ECO:0000256" key="5">
    <source>
        <dbReference type="ARBA" id="ARBA00022989"/>
    </source>
</evidence>
<feature type="transmembrane region" description="Helical" evidence="7">
    <location>
        <begin position="112"/>
        <end position="131"/>
    </location>
</feature>
<evidence type="ECO:0000256" key="3">
    <source>
        <dbReference type="ARBA" id="ARBA00022475"/>
    </source>
</evidence>
<dbReference type="GO" id="GO:0005886">
    <property type="term" value="C:plasma membrane"/>
    <property type="evidence" value="ECO:0007669"/>
    <property type="project" value="UniProtKB-SubCell"/>
</dbReference>
<dbReference type="AlphaFoldDB" id="A0A2K8T6S7"/>
<evidence type="ECO:0000256" key="6">
    <source>
        <dbReference type="ARBA" id="ARBA00023136"/>
    </source>
</evidence>
<dbReference type="InterPro" id="IPR020846">
    <property type="entry name" value="MFS_dom"/>
</dbReference>
<keyword evidence="10" id="KW-1185">Reference proteome</keyword>
<dbReference type="PANTHER" id="PTHR43266:SF2">
    <property type="entry name" value="MAJOR FACILITATOR SUPERFAMILY (MFS) PROFILE DOMAIN-CONTAINING PROTEIN"/>
    <property type="match status" value="1"/>
</dbReference>
<feature type="transmembrane region" description="Helical" evidence="7">
    <location>
        <begin position="21"/>
        <end position="40"/>
    </location>
</feature>
<dbReference type="SUPFAM" id="SSF103473">
    <property type="entry name" value="MFS general substrate transporter"/>
    <property type="match status" value="1"/>
</dbReference>
<evidence type="ECO:0000313" key="9">
    <source>
        <dbReference type="EMBL" id="AUB43293.1"/>
    </source>
</evidence>
<evidence type="ECO:0000256" key="7">
    <source>
        <dbReference type="SAM" id="Phobius"/>
    </source>
</evidence>
<feature type="transmembrane region" description="Helical" evidence="7">
    <location>
        <begin position="195"/>
        <end position="217"/>
    </location>
</feature>
<dbReference type="Gene3D" id="1.20.1250.20">
    <property type="entry name" value="MFS general substrate transporter like domains"/>
    <property type="match status" value="1"/>
</dbReference>
<dbReference type="InterPro" id="IPR011701">
    <property type="entry name" value="MFS"/>
</dbReference>
<dbReference type="InterPro" id="IPR036259">
    <property type="entry name" value="MFS_trans_sf"/>
</dbReference>
<evidence type="ECO:0000313" key="10">
    <source>
        <dbReference type="Proteomes" id="UP000232003"/>
    </source>
</evidence>
<keyword evidence="4 7" id="KW-0812">Transmembrane</keyword>
<dbReference type="KEGG" id="nfl:COO91_09466"/>
<gene>
    <name evidence="9" type="ORF">COO91_09466</name>
</gene>
<feature type="transmembrane region" description="Helical" evidence="7">
    <location>
        <begin position="342"/>
        <end position="361"/>
    </location>
</feature>
<dbReference type="Pfam" id="PF07690">
    <property type="entry name" value="MFS_1"/>
    <property type="match status" value="1"/>
</dbReference>
<feature type="transmembrane region" description="Helical" evidence="7">
    <location>
        <begin position="167"/>
        <end position="189"/>
    </location>
</feature>
<accession>A0A2K8T6S7</accession>
<evidence type="ECO:0000256" key="4">
    <source>
        <dbReference type="ARBA" id="ARBA00022692"/>
    </source>
</evidence>
<keyword evidence="3" id="KW-1003">Cell membrane</keyword>
<sequence>MIISPIAGVFVDRWNRKWIMLISDLIAGLTTGLLALILFVGNLEIWHIYLVTAVHSICTTFQEPAYMTAMTLLVPKQHLARVNGLLYLGESMTRMICPMLAGVLIASVKIQGIILFDLATFVFALITLLYIRFPKPKIADHANVMGKSSLLIEVADGWRYIKAKPGILGLIVLTAVTNFIFGTVGVLSIPLVISFASVTVVGILTSISGSGMLFGSLTVSIWGGSQRSINNLFCFMLLNGLCLAFIGLKSNVWLVGVAAFIFFFGLPIINSSINVILQRKVMANVQGRVFALTAMISKSCLPLAYLVAGSLADNVFKPLMAPSGPLAGSLGQIIGVGPGRGIGLMFIVMGMLTMIAAILAYQYRPLRLVEKDLPDI</sequence>